<dbReference type="STRING" id="81985.R0HPT8"/>
<dbReference type="Proteomes" id="UP000029121">
    <property type="component" value="Unassembled WGS sequence"/>
</dbReference>
<evidence type="ECO:0000256" key="1">
    <source>
        <dbReference type="SAM" id="SignalP"/>
    </source>
</evidence>
<evidence type="ECO:0000313" key="2">
    <source>
        <dbReference type="EMBL" id="EOA31784.1"/>
    </source>
</evidence>
<feature type="signal peptide" evidence="1">
    <location>
        <begin position="1"/>
        <end position="24"/>
    </location>
</feature>
<name>R0HPT8_9BRAS</name>
<reference evidence="3" key="1">
    <citation type="journal article" date="2013" name="Nat. Genet.">
        <title>The Capsella rubella genome and the genomic consequences of rapid mating system evolution.</title>
        <authorList>
            <person name="Slotte T."/>
            <person name="Hazzouri K.M."/>
            <person name="Agren J.A."/>
            <person name="Koenig D."/>
            <person name="Maumus F."/>
            <person name="Guo Y.L."/>
            <person name="Steige K."/>
            <person name="Platts A.E."/>
            <person name="Escobar J.S."/>
            <person name="Newman L.K."/>
            <person name="Wang W."/>
            <person name="Mandakova T."/>
            <person name="Vello E."/>
            <person name="Smith L.M."/>
            <person name="Henz S.R."/>
            <person name="Steffen J."/>
            <person name="Takuno S."/>
            <person name="Brandvain Y."/>
            <person name="Coop G."/>
            <person name="Andolfatto P."/>
            <person name="Hu T.T."/>
            <person name="Blanchette M."/>
            <person name="Clark R.M."/>
            <person name="Quesneville H."/>
            <person name="Nordborg M."/>
            <person name="Gaut B.S."/>
            <person name="Lysak M.A."/>
            <person name="Jenkins J."/>
            <person name="Grimwood J."/>
            <person name="Chapman J."/>
            <person name="Prochnik S."/>
            <person name="Shu S."/>
            <person name="Rokhsar D."/>
            <person name="Schmutz J."/>
            <person name="Weigel D."/>
            <person name="Wright S.I."/>
        </authorList>
    </citation>
    <scope>NUCLEOTIDE SEQUENCE [LARGE SCALE GENOMIC DNA]</scope>
    <source>
        <strain evidence="3">cv. Monte Gargano</strain>
    </source>
</reference>
<evidence type="ECO:0008006" key="4">
    <source>
        <dbReference type="Google" id="ProtNLM"/>
    </source>
</evidence>
<feature type="chain" id="PRO_5004352322" description="Glycine-rich protein" evidence="1">
    <location>
        <begin position="25"/>
        <end position="90"/>
    </location>
</feature>
<gene>
    <name evidence="2" type="ORF">CARUB_v10015006mg</name>
</gene>
<keyword evidence="1" id="KW-0732">Signal</keyword>
<evidence type="ECO:0000313" key="3">
    <source>
        <dbReference type="Proteomes" id="UP000029121"/>
    </source>
</evidence>
<protein>
    <recommendedName>
        <fullName evidence="4">Glycine-rich protein</fullName>
    </recommendedName>
</protein>
<dbReference type="InterPro" id="IPR010800">
    <property type="entry name" value="GRP"/>
</dbReference>
<dbReference type="Pfam" id="PF07172">
    <property type="entry name" value="GRP"/>
    <property type="match status" value="1"/>
</dbReference>
<dbReference type="EMBL" id="KB870807">
    <property type="protein sequence ID" value="EOA31784.1"/>
    <property type="molecule type" value="Genomic_DNA"/>
</dbReference>
<organism evidence="2 3">
    <name type="scientific">Capsella rubella</name>
    <dbReference type="NCBI Taxonomy" id="81985"/>
    <lineage>
        <taxon>Eukaryota</taxon>
        <taxon>Viridiplantae</taxon>
        <taxon>Streptophyta</taxon>
        <taxon>Embryophyta</taxon>
        <taxon>Tracheophyta</taxon>
        <taxon>Spermatophyta</taxon>
        <taxon>Magnoliopsida</taxon>
        <taxon>eudicotyledons</taxon>
        <taxon>Gunneridae</taxon>
        <taxon>Pentapetalae</taxon>
        <taxon>rosids</taxon>
        <taxon>malvids</taxon>
        <taxon>Brassicales</taxon>
        <taxon>Brassicaceae</taxon>
        <taxon>Camelineae</taxon>
        <taxon>Capsella</taxon>
    </lineage>
</organism>
<keyword evidence="3" id="KW-1185">Reference proteome</keyword>
<sequence length="90" mass="9356">MASKTLLLLGLLAFLLIVSDMAVADTVKPKNEKTVQPDGGNGGHMSHLSDGGGYAGNGGYCRRGCCHRNERGCSGCCRYAGEAVTIQTGH</sequence>
<dbReference type="KEGG" id="crb:17893160"/>
<dbReference type="AlphaFoldDB" id="R0HPT8"/>
<accession>R0HPT8</accession>
<proteinExistence type="predicted"/>